<feature type="region of interest" description="Disordered" evidence="1">
    <location>
        <begin position="854"/>
        <end position="876"/>
    </location>
</feature>
<sequence>MIFNLGKVLVLGLTVLSEASRATNYHSFSRRGLAVPQKSDRIPAEITIGGKLWTRGEIETALTNIFSKPFTNRVITAVGVSQNKLFQDAPDELVEYDLVKDQAGNVKISGDSNMRTYAPGAHRAIVKMPPANKPDERMFVGIASHGQTNGVFSSLWDVEKMIKDGAYIALEGQAGHLPPSWTVSMNDPQSNQKVTFRIQRNEIADAMDKGGGIKDKADGSFKKPIKVSKPVRNIVLVHKKNRFVRLEDASGNPLNQPAFCKRDVEGACGPPVQTSPDDPAGQNSEKNPKGNDDGEKGELDTETAGEATKDMKGDFEPPKITMEITEAAERYSKDIFADLASKRGLTEKVNKWSMSLEDVRKKIGYQRLTPESAKFVPSKSGSPGLSTGSVLVVAGVGFWVNGMIEAFTHNTTSTDRWAAGMSIVPVFGCGFQAAADVEHGEPSPIGTLLCVISDALLFTPAWPVGLAIQITNTIWKLVQNSPRPPKPTPEGVKLQRDEIWKRYLNENLYKYIYSHPNLYGNQNTSFSTKFNDSLAARSLAVLSEGAQRKGAARAVLLAASKPGTESPDSSNNSIRLVDEGFDAAMDTAIVHDQRQLLLHIANTLLADNQGSIHQAAKNFDKKLLKELEFNEKRKGNSWPIIQQVPEEHRQPNEATRQLLEEIAKYLEQAPAKEPNIYDIAYIIGQSKSMAALNPRALDLIDYLNTTAPGQSESNLHRITLHQVVQVARVLRGNISEQNISTKFPTNDHDGAKNFQILAAMKFGRVQDDLKQRDLDTNPAGTNDYLATHPFASPAEKNLEETDQLALVSTLPYFLTENLRGLQRVTHSQAISTFLEKADKGWQKSPMQWIIEIEKTKRENAEREAQRQADEERYPVT</sequence>
<keyword evidence="2" id="KW-0732">Signal</keyword>
<accession>A0AAJ0FYH3</accession>
<evidence type="ECO:0000256" key="2">
    <source>
        <dbReference type="SAM" id="SignalP"/>
    </source>
</evidence>
<proteinExistence type="predicted"/>
<gene>
    <name evidence="3" type="ORF">QQS21_000432</name>
</gene>
<feature type="compositionally biased region" description="Polar residues" evidence="1">
    <location>
        <begin position="272"/>
        <end position="285"/>
    </location>
</feature>
<organism evidence="3 4">
    <name type="scientific">Conoideocrella luteorostrata</name>
    <dbReference type="NCBI Taxonomy" id="1105319"/>
    <lineage>
        <taxon>Eukaryota</taxon>
        <taxon>Fungi</taxon>
        <taxon>Dikarya</taxon>
        <taxon>Ascomycota</taxon>
        <taxon>Pezizomycotina</taxon>
        <taxon>Sordariomycetes</taxon>
        <taxon>Hypocreomycetidae</taxon>
        <taxon>Hypocreales</taxon>
        <taxon>Clavicipitaceae</taxon>
        <taxon>Conoideocrella</taxon>
    </lineage>
</organism>
<comment type="caution">
    <text evidence="3">The sequence shown here is derived from an EMBL/GenBank/DDBJ whole genome shotgun (WGS) entry which is preliminary data.</text>
</comment>
<feature type="compositionally biased region" description="Basic and acidic residues" evidence="1">
    <location>
        <begin position="286"/>
        <end position="299"/>
    </location>
</feature>
<keyword evidence="4" id="KW-1185">Reference proteome</keyword>
<dbReference type="Proteomes" id="UP001251528">
    <property type="component" value="Unassembled WGS sequence"/>
</dbReference>
<feature type="compositionally biased region" description="Basic and acidic residues" evidence="1">
    <location>
        <begin position="307"/>
        <end position="316"/>
    </location>
</feature>
<dbReference type="EMBL" id="JASWJB010000004">
    <property type="protein sequence ID" value="KAK2616609.1"/>
    <property type="molecule type" value="Genomic_DNA"/>
</dbReference>
<feature type="signal peptide" evidence="2">
    <location>
        <begin position="1"/>
        <end position="22"/>
    </location>
</feature>
<feature type="region of interest" description="Disordered" evidence="1">
    <location>
        <begin position="265"/>
        <end position="316"/>
    </location>
</feature>
<feature type="chain" id="PRO_5042478320" evidence="2">
    <location>
        <begin position="23"/>
        <end position="876"/>
    </location>
</feature>
<protein>
    <submittedName>
        <fullName evidence="3">Uncharacterized protein</fullName>
    </submittedName>
</protein>
<dbReference type="AlphaFoldDB" id="A0AAJ0FYH3"/>
<evidence type="ECO:0000256" key="1">
    <source>
        <dbReference type="SAM" id="MobiDB-lite"/>
    </source>
</evidence>
<evidence type="ECO:0000313" key="4">
    <source>
        <dbReference type="Proteomes" id="UP001251528"/>
    </source>
</evidence>
<evidence type="ECO:0000313" key="3">
    <source>
        <dbReference type="EMBL" id="KAK2616609.1"/>
    </source>
</evidence>
<name>A0AAJ0FYH3_9HYPO</name>
<reference evidence="3" key="1">
    <citation type="submission" date="2023-06" db="EMBL/GenBank/DDBJ databases">
        <title>Conoideocrella luteorostrata (Hypocreales: Clavicipitaceae), a potential biocontrol fungus for elongate hemlock scale in United States Christmas tree production areas.</title>
        <authorList>
            <person name="Barrett H."/>
            <person name="Lovett B."/>
            <person name="Macias A.M."/>
            <person name="Stajich J.E."/>
            <person name="Kasson M.T."/>
        </authorList>
    </citation>
    <scope>NUCLEOTIDE SEQUENCE</scope>
    <source>
        <strain evidence="3">ARSEF 14590</strain>
    </source>
</reference>